<dbReference type="GO" id="GO:0004497">
    <property type="term" value="F:monooxygenase activity"/>
    <property type="evidence" value="ECO:0007669"/>
    <property type="project" value="UniProtKB-KW"/>
</dbReference>
<feature type="non-terminal residue" evidence="2">
    <location>
        <position position="356"/>
    </location>
</feature>
<evidence type="ECO:0000256" key="1">
    <source>
        <dbReference type="ARBA" id="ARBA00010617"/>
    </source>
</evidence>
<dbReference type="Gene3D" id="1.10.630.10">
    <property type="entry name" value="Cytochrome P450"/>
    <property type="match status" value="1"/>
</dbReference>
<gene>
    <name evidence="2" type="ORF">HMPREF0682_0066</name>
</gene>
<dbReference type="OrthoDB" id="502624at2"/>
<dbReference type="SUPFAM" id="SSF48264">
    <property type="entry name" value="Cytochrome P450"/>
    <property type="match status" value="1"/>
</dbReference>
<dbReference type="PANTHER" id="PTHR46696:SF6">
    <property type="entry name" value="P450, PUTATIVE (EUROFUNG)-RELATED"/>
    <property type="match status" value="1"/>
</dbReference>
<evidence type="ECO:0000313" key="2">
    <source>
        <dbReference type="EMBL" id="ERK57553.1"/>
    </source>
</evidence>
<dbReference type="GO" id="GO:0020037">
    <property type="term" value="F:heme binding"/>
    <property type="evidence" value="ECO:0007669"/>
    <property type="project" value="InterPro"/>
</dbReference>
<comment type="caution">
    <text evidence="2">The sequence shown here is derived from an EMBL/GenBank/DDBJ whole genome shotgun (WGS) entry which is preliminary data.</text>
</comment>
<dbReference type="InterPro" id="IPR002397">
    <property type="entry name" value="Cyt_P450_B"/>
</dbReference>
<dbReference type="Pfam" id="PF00067">
    <property type="entry name" value="p450"/>
    <property type="match status" value="1"/>
</dbReference>
<sequence>MTDHRAERPVVRTHAEAVAVAQDPDTYSSRVSRFLQVPNGMDGAEHAAMRRLLAPFLSPARMAALRPALERTAAGLLDPLADGTALDAVGDLGSHYAVRAQSAWLGWSPGLEDELIAWMAANHEATRSGELARTREVAERFDRIIAAIIAARREPGAAHDLTWELVHTRDEDGRTLPDPVLVSILRNWTGGDLGSLALCAGVVVGWLVADGSRQDEWRGLDDASLDAAIDEVLRIDDPFTSNRRVTTREVRVAGRDVPAGTQLVIDWTRANRDPAVFGDPDRYDPAGNADRNLVYGTGPHACPGRSLATLELRVLTRALLSRFRLESGGRGVRALFPLGGWESLPVVLRAPRPAAH</sequence>
<keyword evidence="3" id="KW-1185">Reference proteome</keyword>
<keyword evidence="2" id="KW-0503">Monooxygenase</keyword>
<dbReference type="PRINTS" id="PR00359">
    <property type="entry name" value="BP450"/>
</dbReference>
<name>U2RVG7_9ACTN</name>
<dbReference type="GO" id="GO:0016705">
    <property type="term" value="F:oxidoreductase activity, acting on paired donors, with incorporation or reduction of molecular oxygen"/>
    <property type="evidence" value="ECO:0007669"/>
    <property type="project" value="InterPro"/>
</dbReference>
<accession>U2RVG7</accession>
<reference evidence="2" key="1">
    <citation type="submission" date="2013-08" db="EMBL/GenBank/DDBJ databases">
        <authorList>
            <person name="Durkin A.S."/>
            <person name="Haft D.R."/>
            <person name="McCorrison J."/>
            <person name="Torralba M."/>
            <person name="Gillis M."/>
            <person name="Haft D.H."/>
            <person name="Methe B."/>
            <person name="Sutton G."/>
            <person name="Nelson K.E."/>
        </authorList>
    </citation>
    <scope>NUCLEOTIDE SEQUENCE [LARGE SCALE GENOMIC DNA]</scope>
    <source>
        <strain evidence="2">F0233</strain>
    </source>
</reference>
<protein>
    <submittedName>
        <fullName evidence="2">Unspecific monooxygenase domain protein</fullName>
    </submittedName>
</protein>
<dbReference type="EMBL" id="ACVN02000151">
    <property type="protein sequence ID" value="ERK57553.1"/>
    <property type="molecule type" value="Genomic_DNA"/>
</dbReference>
<organism evidence="2 3">
    <name type="scientific">Propionibacterium acidifaciens F0233</name>
    <dbReference type="NCBI Taxonomy" id="553198"/>
    <lineage>
        <taxon>Bacteria</taxon>
        <taxon>Bacillati</taxon>
        <taxon>Actinomycetota</taxon>
        <taxon>Actinomycetes</taxon>
        <taxon>Propionibacteriales</taxon>
        <taxon>Propionibacteriaceae</taxon>
        <taxon>Propionibacterium</taxon>
    </lineage>
</organism>
<dbReference type="RefSeq" id="WP_021797326.1">
    <property type="nucleotide sequence ID" value="NZ_ACVN02000151.1"/>
</dbReference>
<evidence type="ECO:0000313" key="3">
    <source>
        <dbReference type="Proteomes" id="UP000017052"/>
    </source>
</evidence>
<keyword evidence="2" id="KW-0560">Oxidoreductase</keyword>
<dbReference type="InterPro" id="IPR036396">
    <property type="entry name" value="Cyt_P450_sf"/>
</dbReference>
<dbReference type="Proteomes" id="UP000017052">
    <property type="component" value="Unassembled WGS sequence"/>
</dbReference>
<dbReference type="PANTHER" id="PTHR46696">
    <property type="entry name" value="P450, PUTATIVE (EUROFUNG)-RELATED"/>
    <property type="match status" value="1"/>
</dbReference>
<dbReference type="InterPro" id="IPR001128">
    <property type="entry name" value="Cyt_P450"/>
</dbReference>
<dbReference type="GO" id="GO:0005506">
    <property type="term" value="F:iron ion binding"/>
    <property type="evidence" value="ECO:0007669"/>
    <property type="project" value="InterPro"/>
</dbReference>
<dbReference type="AlphaFoldDB" id="U2RVG7"/>
<comment type="similarity">
    <text evidence="1">Belongs to the cytochrome P450 family.</text>
</comment>
<proteinExistence type="inferred from homology"/>